<evidence type="ECO:0000256" key="2">
    <source>
        <dbReference type="PROSITE-ProRule" id="PRU00266"/>
    </source>
</evidence>
<dbReference type="SMART" id="SM00358">
    <property type="entry name" value="DSRM"/>
    <property type="match status" value="2"/>
</dbReference>
<dbReference type="SUPFAM" id="SSF54768">
    <property type="entry name" value="dsRNA-binding domain-like"/>
    <property type="match status" value="2"/>
</dbReference>
<sequence length="299" mass="33209">MLKSPISILQELASKDHVGAPLYEACGSGPDHMKSFECTCTFNGRTAMGKGLTKKDAKHDAANNMLKACGVQMDNNEALPNICLVPSKTKSAIPINYVGRLNEFCSGNRYCPAVYTENPIITNNQFGLICTFQEFSTNGYGSTKKDAKQEAAKNMLLLIKEKDIGPKSMVEDLKDTQHNDEGVKQALKVYTGLMANLSINENISTTTADIDVGVPEGTPEEEFLKISNWTELVAYMKKKGWKHQVVIFNRQPLMLTLRLNEFTLINSGETQDEIREKFVTEVKLMVQTGFDFSAPIFES</sequence>
<evidence type="ECO:0000256" key="1">
    <source>
        <dbReference type="ARBA" id="ARBA00022884"/>
    </source>
</evidence>
<evidence type="ECO:0000313" key="5">
    <source>
        <dbReference type="Proteomes" id="UP001152799"/>
    </source>
</evidence>
<feature type="domain" description="DRBM" evidence="3">
    <location>
        <begin position="4"/>
        <end position="71"/>
    </location>
</feature>
<dbReference type="GO" id="GO:0070920">
    <property type="term" value="P:regulation of regulatory ncRNA processing"/>
    <property type="evidence" value="ECO:0007669"/>
    <property type="project" value="TreeGrafter"/>
</dbReference>
<dbReference type="Gene3D" id="3.30.160.20">
    <property type="match status" value="2"/>
</dbReference>
<name>A0A9N9MHT6_9CUCU</name>
<dbReference type="AlphaFoldDB" id="A0A9N9MHT6"/>
<dbReference type="EMBL" id="OU892278">
    <property type="protein sequence ID" value="CAG9764534.1"/>
    <property type="molecule type" value="Genomic_DNA"/>
</dbReference>
<accession>A0A9N9MHT6</accession>
<keyword evidence="1 2" id="KW-0694">RNA-binding</keyword>
<dbReference type="PANTHER" id="PTHR46205:SF3">
    <property type="entry name" value="LOQUACIOUS, ISOFORM B"/>
    <property type="match status" value="1"/>
</dbReference>
<dbReference type="GO" id="GO:0070578">
    <property type="term" value="C:RISC-loading complex"/>
    <property type="evidence" value="ECO:0007669"/>
    <property type="project" value="TreeGrafter"/>
</dbReference>
<dbReference type="GO" id="GO:0030422">
    <property type="term" value="P:siRNA processing"/>
    <property type="evidence" value="ECO:0007669"/>
    <property type="project" value="TreeGrafter"/>
</dbReference>
<protein>
    <recommendedName>
        <fullName evidence="3">DRBM domain-containing protein</fullName>
    </recommendedName>
</protein>
<reference evidence="4" key="1">
    <citation type="submission" date="2022-01" db="EMBL/GenBank/DDBJ databases">
        <authorList>
            <person name="King R."/>
        </authorList>
    </citation>
    <scope>NUCLEOTIDE SEQUENCE</scope>
</reference>
<dbReference type="OrthoDB" id="6780167at2759"/>
<dbReference type="Pfam" id="PF00035">
    <property type="entry name" value="dsrm"/>
    <property type="match status" value="2"/>
</dbReference>
<dbReference type="GO" id="GO:0005634">
    <property type="term" value="C:nucleus"/>
    <property type="evidence" value="ECO:0007669"/>
    <property type="project" value="TreeGrafter"/>
</dbReference>
<organism evidence="4 5">
    <name type="scientific">Ceutorhynchus assimilis</name>
    <name type="common">cabbage seed weevil</name>
    <dbReference type="NCBI Taxonomy" id="467358"/>
    <lineage>
        <taxon>Eukaryota</taxon>
        <taxon>Metazoa</taxon>
        <taxon>Ecdysozoa</taxon>
        <taxon>Arthropoda</taxon>
        <taxon>Hexapoda</taxon>
        <taxon>Insecta</taxon>
        <taxon>Pterygota</taxon>
        <taxon>Neoptera</taxon>
        <taxon>Endopterygota</taxon>
        <taxon>Coleoptera</taxon>
        <taxon>Polyphaga</taxon>
        <taxon>Cucujiformia</taxon>
        <taxon>Curculionidae</taxon>
        <taxon>Ceutorhynchinae</taxon>
        <taxon>Ceutorhynchus</taxon>
    </lineage>
</organism>
<dbReference type="CDD" id="cd00048">
    <property type="entry name" value="DSRM_SF"/>
    <property type="match status" value="1"/>
</dbReference>
<dbReference type="PANTHER" id="PTHR46205">
    <property type="entry name" value="LOQUACIOUS, ISOFORM B"/>
    <property type="match status" value="1"/>
</dbReference>
<dbReference type="GO" id="GO:0005737">
    <property type="term" value="C:cytoplasm"/>
    <property type="evidence" value="ECO:0007669"/>
    <property type="project" value="TreeGrafter"/>
</dbReference>
<proteinExistence type="predicted"/>
<dbReference type="InterPro" id="IPR051247">
    <property type="entry name" value="RLC_Component"/>
</dbReference>
<dbReference type="GO" id="GO:0003725">
    <property type="term" value="F:double-stranded RNA binding"/>
    <property type="evidence" value="ECO:0007669"/>
    <property type="project" value="TreeGrafter"/>
</dbReference>
<gene>
    <name evidence="4" type="ORF">CEUTPL_LOCUS5173</name>
</gene>
<keyword evidence="5" id="KW-1185">Reference proteome</keyword>
<feature type="domain" description="DRBM" evidence="3">
    <location>
        <begin position="96"/>
        <end position="161"/>
    </location>
</feature>
<evidence type="ECO:0000259" key="3">
    <source>
        <dbReference type="PROSITE" id="PS50137"/>
    </source>
</evidence>
<dbReference type="GO" id="GO:0016442">
    <property type="term" value="C:RISC complex"/>
    <property type="evidence" value="ECO:0007669"/>
    <property type="project" value="TreeGrafter"/>
</dbReference>
<dbReference type="InterPro" id="IPR014720">
    <property type="entry name" value="dsRBD_dom"/>
</dbReference>
<dbReference type="PROSITE" id="PS50137">
    <property type="entry name" value="DS_RBD"/>
    <property type="match status" value="2"/>
</dbReference>
<evidence type="ECO:0000313" key="4">
    <source>
        <dbReference type="EMBL" id="CAG9764534.1"/>
    </source>
</evidence>
<dbReference type="GO" id="GO:0035197">
    <property type="term" value="F:siRNA binding"/>
    <property type="evidence" value="ECO:0007669"/>
    <property type="project" value="TreeGrafter"/>
</dbReference>
<dbReference type="Proteomes" id="UP001152799">
    <property type="component" value="Chromosome 2"/>
</dbReference>